<dbReference type="RefSeq" id="WP_027227859.1">
    <property type="nucleotide sequence ID" value="NZ_CP017601.1"/>
</dbReference>
<proteinExistence type="predicted"/>
<dbReference type="PANTHER" id="PTHR12461">
    <property type="entry name" value="HYPOXIA-INDUCIBLE FACTOR 1 ALPHA INHIBITOR-RELATED"/>
    <property type="match status" value="1"/>
</dbReference>
<dbReference type="Gene3D" id="2.60.120.10">
    <property type="entry name" value="Jelly Rolls"/>
    <property type="match status" value="1"/>
</dbReference>
<dbReference type="Pfam" id="PF13621">
    <property type="entry name" value="Cupin_8"/>
    <property type="match status" value="1"/>
</dbReference>
<accession>A0A2S6EYE1</accession>
<protein>
    <submittedName>
        <fullName evidence="1">Cupin</fullName>
    </submittedName>
</protein>
<dbReference type="AlphaFoldDB" id="A0A2S6EYE1"/>
<organism evidence="1 2">
    <name type="scientific">Legionella pneumophila</name>
    <dbReference type="NCBI Taxonomy" id="446"/>
    <lineage>
        <taxon>Bacteria</taxon>
        <taxon>Pseudomonadati</taxon>
        <taxon>Pseudomonadota</taxon>
        <taxon>Gammaproteobacteria</taxon>
        <taxon>Legionellales</taxon>
        <taxon>Legionellaceae</taxon>
        <taxon>Legionella</taxon>
    </lineage>
</organism>
<dbReference type="Proteomes" id="UP000239239">
    <property type="component" value="Unassembled WGS sequence"/>
</dbReference>
<gene>
    <name evidence="1" type="ORF">C3928_08910</name>
</gene>
<name>A0A2S6EYE1_LEGPN</name>
<dbReference type="OrthoDB" id="479699at2"/>
<sequence length="316" mass="37686">MKLKKIRTIIYHYGEEEILKHILYESKEPILIKIPDFTSQFSLDYFEQLTQAKTTYCTFENKRCVDFQAGNFSEVIHQIKSNKPIRIFGQILSREHSKEIEKHVPLWQKIPFRPRYFRETKKVAYFFGGKGAVSEMHFDREHCCNLHLCLSGKKQVLLFTKKQSDNLYKLPFIGDSLIDFSQPLEVLIQQYPRLNQAEGYQVLLEKGDMLFMPRNCWHYTEYLDASSAATYVFYPKKFFQYYGYFTGNFFLGYKEESGFKIYKWSFFEKFSRRFALSTGISKIAFKIIEKILFLFMLPIISLLNIISHKFNPRRVF</sequence>
<dbReference type="SUPFAM" id="SSF51197">
    <property type="entry name" value="Clavaminate synthase-like"/>
    <property type="match status" value="1"/>
</dbReference>
<evidence type="ECO:0000313" key="1">
    <source>
        <dbReference type="EMBL" id="PPK30190.1"/>
    </source>
</evidence>
<reference evidence="1 2" key="1">
    <citation type="submission" date="2018-02" db="EMBL/GenBank/DDBJ databases">
        <title>Draft genome sequences of four Legionella pneumophila clinical strains isolated in Ontario.</title>
        <authorList>
            <person name="Fortuna A."/>
            <person name="Ramnarine R."/>
            <person name="Li A."/>
            <person name="Frantz C."/>
            <person name="Mallo G."/>
        </authorList>
    </citation>
    <scope>NUCLEOTIDE SEQUENCE [LARGE SCALE GENOMIC DNA]</scope>
    <source>
        <strain evidence="1 2">LG61</strain>
    </source>
</reference>
<dbReference type="EMBL" id="PQWY01000012">
    <property type="protein sequence ID" value="PPK30190.1"/>
    <property type="molecule type" value="Genomic_DNA"/>
</dbReference>
<dbReference type="InterPro" id="IPR041667">
    <property type="entry name" value="Cupin_8"/>
</dbReference>
<dbReference type="PROSITE" id="PS51184">
    <property type="entry name" value="JMJC"/>
    <property type="match status" value="1"/>
</dbReference>
<dbReference type="PANTHER" id="PTHR12461:SF105">
    <property type="entry name" value="HYPOXIA-INDUCIBLE FACTOR 1-ALPHA INHIBITOR"/>
    <property type="match status" value="1"/>
</dbReference>
<dbReference type="InterPro" id="IPR014710">
    <property type="entry name" value="RmlC-like_jellyroll"/>
</dbReference>
<evidence type="ECO:0000313" key="2">
    <source>
        <dbReference type="Proteomes" id="UP000239239"/>
    </source>
</evidence>
<comment type="caution">
    <text evidence="1">The sequence shown here is derived from an EMBL/GenBank/DDBJ whole genome shotgun (WGS) entry which is preliminary data.</text>
</comment>
<dbReference type="InterPro" id="IPR003347">
    <property type="entry name" value="JmjC_dom"/>
</dbReference>